<reference evidence="2 3" key="2">
    <citation type="journal article" date="2012" name="Eukaryot. Cell">
        <title>Genome update of Botrytis cinerea strains B05.10 and T4.</title>
        <authorList>
            <person name="Staats M."/>
            <person name="van Kan J.A."/>
        </authorList>
    </citation>
    <scope>NUCLEOTIDE SEQUENCE [LARGE SCALE GENOMIC DNA]</scope>
    <source>
        <strain evidence="2 3">B05.10</strain>
    </source>
</reference>
<gene>
    <name evidence="2" type="ORF">BCIN_10g02550</name>
</gene>
<feature type="transmembrane region" description="Helical" evidence="1">
    <location>
        <begin position="46"/>
        <end position="69"/>
    </location>
</feature>
<feature type="transmembrane region" description="Helical" evidence="1">
    <location>
        <begin position="184"/>
        <end position="207"/>
    </location>
</feature>
<feature type="transmembrane region" description="Helical" evidence="1">
    <location>
        <begin position="123"/>
        <end position="146"/>
    </location>
</feature>
<evidence type="ECO:0000313" key="2">
    <source>
        <dbReference type="EMBL" id="ATZ54239.1"/>
    </source>
</evidence>
<evidence type="ECO:0000313" key="3">
    <source>
        <dbReference type="Proteomes" id="UP000001798"/>
    </source>
</evidence>
<evidence type="ECO:0000256" key="1">
    <source>
        <dbReference type="SAM" id="Phobius"/>
    </source>
</evidence>
<sequence>MAGPSPSPSPEPKQPLTIVTSSFQEFTPETSSSRPRATMAQHANTVFIAISAILGLAIMATSANALQVFHSTHLGADFRLPVWPQSFDLKPTISGVVCGVLVFVMNSVALVGQFVPALKRNPLALPTLIPLAIALLAAVVASAIPFNALTSSTKWTVQTWSCQWSNISTSTSPHWGTLCSESRAAGIMSVCVIPFDVLAVASVLASVMKARRNVQPQGQWERKGSAGEMS</sequence>
<dbReference type="VEuPathDB" id="FungiDB:Bcin10g02550"/>
<keyword evidence="1" id="KW-0812">Transmembrane</keyword>
<dbReference type="RefSeq" id="XP_001556990.1">
    <property type="nucleotide sequence ID" value="XM_001556940.2"/>
</dbReference>
<reference evidence="2 3" key="3">
    <citation type="journal article" date="2017" name="Mol. Plant Pathol.">
        <title>A gapless genome sequence of the fungus Botrytis cinerea.</title>
        <authorList>
            <person name="Van Kan J.A."/>
            <person name="Stassen J.H."/>
            <person name="Mosbach A."/>
            <person name="Van Der Lee T.A."/>
            <person name="Faino L."/>
            <person name="Farmer A.D."/>
            <person name="Papasotiriou D.G."/>
            <person name="Zhou S."/>
            <person name="Seidl M.F."/>
            <person name="Cottam E."/>
            <person name="Edel D."/>
            <person name="Hahn M."/>
            <person name="Schwartz D.C."/>
            <person name="Dietrich R.A."/>
            <person name="Widdison S."/>
            <person name="Scalliet G."/>
        </authorList>
    </citation>
    <scope>NUCLEOTIDE SEQUENCE [LARGE SCALE GENOMIC DNA]</scope>
    <source>
        <strain evidence="2 3">B05.10</strain>
    </source>
</reference>
<proteinExistence type="predicted"/>
<dbReference type="Proteomes" id="UP000001798">
    <property type="component" value="Chromosome 10"/>
</dbReference>
<dbReference type="AlphaFoldDB" id="A0A384JUI3"/>
<accession>A0A384JUI3</accession>
<dbReference type="OMA" id="PHFGTLC"/>
<reference evidence="2 3" key="1">
    <citation type="journal article" date="2011" name="PLoS Genet.">
        <title>Genomic analysis of the necrotrophic fungal pathogens Sclerotinia sclerotiorum and Botrytis cinerea.</title>
        <authorList>
            <person name="Amselem J."/>
            <person name="Cuomo C.A."/>
            <person name="van Kan J.A."/>
            <person name="Viaud M."/>
            <person name="Benito E.P."/>
            <person name="Couloux A."/>
            <person name="Coutinho P.M."/>
            <person name="de Vries R.P."/>
            <person name="Dyer P.S."/>
            <person name="Fillinger S."/>
            <person name="Fournier E."/>
            <person name="Gout L."/>
            <person name="Hahn M."/>
            <person name="Kohn L."/>
            <person name="Lapalu N."/>
            <person name="Plummer K.M."/>
            <person name="Pradier J.M."/>
            <person name="Quevillon E."/>
            <person name="Sharon A."/>
            <person name="Simon A."/>
            <person name="ten Have A."/>
            <person name="Tudzynski B."/>
            <person name="Tudzynski P."/>
            <person name="Wincker P."/>
            <person name="Andrew M."/>
            <person name="Anthouard V."/>
            <person name="Beever R.E."/>
            <person name="Beffa R."/>
            <person name="Benoit I."/>
            <person name="Bouzid O."/>
            <person name="Brault B."/>
            <person name="Chen Z."/>
            <person name="Choquer M."/>
            <person name="Collemare J."/>
            <person name="Cotton P."/>
            <person name="Danchin E.G."/>
            <person name="Da Silva C."/>
            <person name="Gautier A."/>
            <person name="Giraud C."/>
            <person name="Giraud T."/>
            <person name="Gonzalez C."/>
            <person name="Grossetete S."/>
            <person name="Guldener U."/>
            <person name="Henrissat B."/>
            <person name="Howlett B.J."/>
            <person name="Kodira C."/>
            <person name="Kretschmer M."/>
            <person name="Lappartient A."/>
            <person name="Leroch M."/>
            <person name="Levis C."/>
            <person name="Mauceli E."/>
            <person name="Neuveglise C."/>
            <person name="Oeser B."/>
            <person name="Pearson M."/>
            <person name="Poulain J."/>
            <person name="Poussereau N."/>
            <person name="Quesneville H."/>
            <person name="Rascle C."/>
            <person name="Schumacher J."/>
            <person name="Segurens B."/>
            <person name="Sexton A."/>
            <person name="Silva E."/>
            <person name="Sirven C."/>
            <person name="Soanes D.M."/>
            <person name="Talbot N.J."/>
            <person name="Templeton M."/>
            <person name="Yandava C."/>
            <person name="Yarden O."/>
            <person name="Zeng Q."/>
            <person name="Rollins J.A."/>
            <person name="Lebrun M.H."/>
            <person name="Dickman M."/>
        </authorList>
    </citation>
    <scope>NUCLEOTIDE SEQUENCE [LARGE SCALE GENOMIC DNA]</scope>
    <source>
        <strain evidence="2 3">B05.10</strain>
    </source>
</reference>
<organism evidence="2 3">
    <name type="scientific">Botryotinia fuckeliana (strain B05.10)</name>
    <name type="common">Noble rot fungus</name>
    <name type="synonym">Botrytis cinerea</name>
    <dbReference type="NCBI Taxonomy" id="332648"/>
    <lineage>
        <taxon>Eukaryota</taxon>
        <taxon>Fungi</taxon>
        <taxon>Dikarya</taxon>
        <taxon>Ascomycota</taxon>
        <taxon>Pezizomycotina</taxon>
        <taxon>Leotiomycetes</taxon>
        <taxon>Helotiales</taxon>
        <taxon>Sclerotiniaceae</taxon>
        <taxon>Botrytis</taxon>
    </lineage>
</organism>
<feature type="transmembrane region" description="Helical" evidence="1">
    <location>
        <begin position="89"/>
        <end position="111"/>
    </location>
</feature>
<dbReference type="KEGG" id="bfu:BCIN_10g02550"/>
<dbReference type="EMBL" id="CP009814">
    <property type="protein sequence ID" value="ATZ54239.1"/>
    <property type="molecule type" value="Genomic_DNA"/>
</dbReference>
<dbReference type="GeneID" id="5437575"/>
<name>A0A384JUI3_BOTFB</name>
<dbReference type="OrthoDB" id="3890746at2759"/>
<protein>
    <submittedName>
        <fullName evidence="2">Uncharacterized protein</fullName>
    </submittedName>
</protein>
<keyword evidence="1" id="KW-1133">Transmembrane helix</keyword>
<keyword evidence="3" id="KW-1185">Reference proteome</keyword>
<keyword evidence="1" id="KW-0472">Membrane</keyword>